<dbReference type="Proteomes" id="UP000694865">
    <property type="component" value="Unplaced"/>
</dbReference>
<keyword evidence="1" id="KW-0723">Serine/threonine-protein kinase</keyword>
<keyword evidence="3 6" id="KW-0547">Nucleotide-binding</keyword>
<feature type="compositionally biased region" description="Basic and acidic residues" evidence="7">
    <location>
        <begin position="1699"/>
        <end position="1717"/>
    </location>
</feature>
<feature type="compositionally biased region" description="Basic residues" evidence="7">
    <location>
        <begin position="433"/>
        <end position="447"/>
    </location>
</feature>
<feature type="compositionally biased region" description="Basic and acidic residues" evidence="7">
    <location>
        <begin position="1934"/>
        <end position="1946"/>
    </location>
</feature>
<feature type="compositionally biased region" description="Polar residues" evidence="7">
    <location>
        <begin position="2259"/>
        <end position="2268"/>
    </location>
</feature>
<feature type="compositionally biased region" description="Basic and acidic residues" evidence="7">
    <location>
        <begin position="1868"/>
        <end position="1878"/>
    </location>
</feature>
<evidence type="ECO:0000256" key="7">
    <source>
        <dbReference type="SAM" id="MobiDB-lite"/>
    </source>
</evidence>
<feature type="compositionally biased region" description="Basic residues" evidence="7">
    <location>
        <begin position="2046"/>
        <end position="2062"/>
    </location>
</feature>
<keyword evidence="9" id="KW-1185">Reference proteome</keyword>
<feature type="compositionally biased region" description="Low complexity" evidence="7">
    <location>
        <begin position="1193"/>
        <end position="1207"/>
    </location>
</feature>
<evidence type="ECO:0000256" key="4">
    <source>
        <dbReference type="ARBA" id="ARBA00022777"/>
    </source>
</evidence>
<feature type="region of interest" description="Disordered" evidence="7">
    <location>
        <begin position="1168"/>
        <end position="1321"/>
    </location>
</feature>
<keyword evidence="4" id="KW-0418">Kinase</keyword>
<dbReference type="InterPro" id="IPR000719">
    <property type="entry name" value="Prot_kinase_dom"/>
</dbReference>
<feature type="region of interest" description="Disordered" evidence="7">
    <location>
        <begin position="1960"/>
        <end position="1992"/>
    </location>
</feature>
<protein>
    <submittedName>
        <fullName evidence="10">Microtubule-associated protein futsch-like</fullName>
    </submittedName>
</protein>
<evidence type="ECO:0000256" key="3">
    <source>
        <dbReference type="ARBA" id="ARBA00022741"/>
    </source>
</evidence>
<feature type="region of interest" description="Disordered" evidence="7">
    <location>
        <begin position="1672"/>
        <end position="1747"/>
    </location>
</feature>
<dbReference type="InterPro" id="IPR047916">
    <property type="entry name" value="TTBK_Asator-like_STKc"/>
</dbReference>
<dbReference type="SUPFAM" id="SSF56112">
    <property type="entry name" value="Protein kinase-like (PK-like)"/>
    <property type="match status" value="1"/>
</dbReference>
<feature type="compositionally biased region" description="Low complexity" evidence="7">
    <location>
        <begin position="2123"/>
        <end position="2134"/>
    </location>
</feature>
<dbReference type="PROSITE" id="PS00107">
    <property type="entry name" value="PROTEIN_KINASE_ATP"/>
    <property type="match status" value="1"/>
</dbReference>
<dbReference type="CDD" id="cd14017">
    <property type="entry name" value="STKc_TTBK"/>
    <property type="match status" value="1"/>
</dbReference>
<dbReference type="InterPro" id="IPR011009">
    <property type="entry name" value="Kinase-like_dom_sf"/>
</dbReference>
<dbReference type="Pfam" id="PF00069">
    <property type="entry name" value="Pkinase"/>
    <property type="match status" value="1"/>
</dbReference>
<dbReference type="PANTHER" id="PTHR11909">
    <property type="entry name" value="CASEIN KINASE-RELATED"/>
    <property type="match status" value="1"/>
</dbReference>
<feature type="region of interest" description="Disordered" evidence="7">
    <location>
        <begin position="1005"/>
        <end position="1036"/>
    </location>
</feature>
<reference evidence="10" key="1">
    <citation type="submission" date="2025-08" db="UniProtKB">
        <authorList>
            <consortium name="RefSeq"/>
        </authorList>
    </citation>
    <scope>IDENTIFICATION</scope>
    <source>
        <tissue evidence="10">Testes</tissue>
    </source>
</reference>
<name>A0ABM0MWT8_SACKO</name>
<feature type="compositionally biased region" description="Basic residues" evidence="7">
    <location>
        <begin position="1718"/>
        <end position="1733"/>
    </location>
</feature>
<evidence type="ECO:0000256" key="5">
    <source>
        <dbReference type="ARBA" id="ARBA00022840"/>
    </source>
</evidence>
<dbReference type="InterPro" id="IPR017441">
    <property type="entry name" value="Protein_kinase_ATP_BS"/>
</dbReference>
<evidence type="ECO:0000313" key="10">
    <source>
        <dbReference type="RefSeq" id="XP_006824479.1"/>
    </source>
</evidence>
<feature type="region of interest" description="Disordered" evidence="7">
    <location>
        <begin position="2004"/>
        <end position="2328"/>
    </location>
</feature>
<evidence type="ECO:0000256" key="2">
    <source>
        <dbReference type="ARBA" id="ARBA00022679"/>
    </source>
</evidence>
<evidence type="ECO:0000313" key="9">
    <source>
        <dbReference type="Proteomes" id="UP000694865"/>
    </source>
</evidence>
<accession>A0ABM0MWT8</accession>
<feature type="region of interest" description="Disordered" evidence="7">
    <location>
        <begin position="387"/>
        <end position="447"/>
    </location>
</feature>
<dbReference type="InterPro" id="IPR050235">
    <property type="entry name" value="CK1_Ser-Thr_kinase"/>
</dbReference>
<proteinExistence type="predicted"/>
<evidence type="ECO:0000256" key="6">
    <source>
        <dbReference type="PROSITE-ProRule" id="PRU10141"/>
    </source>
</evidence>
<feature type="compositionally biased region" description="Basic and acidic residues" evidence="7">
    <location>
        <begin position="1899"/>
        <end position="1919"/>
    </location>
</feature>
<feature type="compositionally biased region" description="Low complexity" evidence="7">
    <location>
        <begin position="2225"/>
        <end position="2252"/>
    </location>
</feature>
<feature type="compositionally biased region" description="Polar residues" evidence="7">
    <location>
        <begin position="1684"/>
        <end position="1695"/>
    </location>
</feature>
<feature type="compositionally biased region" description="Basic and acidic residues" evidence="7">
    <location>
        <begin position="609"/>
        <end position="624"/>
    </location>
</feature>
<dbReference type="RefSeq" id="XP_006824479.1">
    <property type="nucleotide sequence ID" value="XM_006824416.1"/>
</dbReference>
<feature type="binding site" evidence="6">
    <location>
        <position position="46"/>
    </location>
    <ligand>
        <name>ATP</name>
        <dbReference type="ChEBI" id="CHEBI:30616"/>
    </ligand>
</feature>
<feature type="domain" description="Protein kinase" evidence="8">
    <location>
        <begin position="17"/>
        <end position="281"/>
    </location>
</feature>
<keyword evidence="2" id="KW-0808">Transferase</keyword>
<feature type="region of interest" description="Disordered" evidence="7">
    <location>
        <begin position="1362"/>
        <end position="1406"/>
    </location>
</feature>
<dbReference type="Gene3D" id="1.10.510.10">
    <property type="entry name" value="Transferase(Phosphotransferase) domain 1"/>
    <property type="match status" value="1"/>
</dbReference>
<feature type="compositionally biased region" description="Basic and acidic residues" evidence="7">
    <location>
        <begin position="1225"/>
        <end position="1235"/>
    </location>
</feature>
<evidence type="ECO:0000259" key="8">
    <source>
        <dbReference type="PROSITE" id="PS50011"/>
    </source>
</evidence>
<dbReference type="PROSITE" id="PS50011">
    <property type="entry name" value="PROTEIN_KINASE_DOM"/>
    <property type="match status" value="1"/>
</dbReference>
<feature type="region of interest" description="Disordered" evidence="7">
    <location>
        <begin position="1839"/>
        <end position="1883"/>
    </location>
</feature>
<feature type="region of interest" description="Disordered" evidence="7">
    <location>
        <begin position="607"/>
        <end position="629"/>
    </location>
</feature>
<feature type="compositionally biased region" description="Basic residues" evidence="7">
    <location>
        <begin position="1974"/>
        <end position="1983"/>
    </location>
</feature>
<dbReference type="GeneID" id="102806847"/>
<dbReference type="SMART" id="SM00220">
    <property type="entry name" value="S_TKc"/>
    <property type="match status" value="1"/>
</dbReference>
<evidence type="ECO:0000256" key="1">
    <source>
        <dbReference type="ARBA" id="ARBA00022527"/>
    </source>
</evidence>
<organism evidence="9 10">
    <name type="scientific">Saccoglossus kowalevskii</name>
    <name type="common">Acorn worm</name>
    <dbReference type="NCBI Taxonomy" id="10224"/>
    <lineage>
        <taxon>Eukaryota</taxon>
        <taxon>Metazoa</taxon>
        <taxon>Hemichordata</taxon>
        <taxon>Enteropneusta</taxon>
        <taxon>Harrimaniidae</taxon>
        <taxon>Saccoglossus</taxon>
    </lineage>
</organism>
<feature type="compositionally biased region" description="Acidic residues" evidence="7">
    <location>
        <begin position="387"/>
        <end position="411"/>
    </location>
</feature>
<feature type="region of interest" description="Disordered" evidence="7">
    <location>
        <begin position="1898"/>
        <end position="1946"/>
    </location>
</feature>
<sequence length="2328" mass="263158">MTDTDLLQASALVKDRWKVVAKIGGGGFGEIYEALDLQTGDHVAVKCESALQPKQVLKMEVAVLKKLQGKDHVCRFIGCGRNDQFNYVVMSLQAQNLAELRRSQAKGTFSISTTLRLGLQLLQGIENIHDVGFLHRDIKPSNFAMGRLPTTNRKVYMLDFGLARQYTNSMGLVRAPRAAAGFRGTVRYASVNAHRNREMGRHDDLWSLFYMLVEFVAGQLPWRKIKDKEHVGTLKETHDNRKFLKQLPSEFKPFLEHIQGLKYEDKPDYKYLKNLLEHCMNRKGIKEADPYDWEKGIGEGSLTTTTGTLTTPPKIQGPVADLQPANTDAVLDENFSYHEQVKQVHIEVNKQKPENEYIQVEEVIERQRVEEVDLQREIELEEVEIVEKEDDEDEEDEYEEEEMQQEEECEDVENRVLEVPPIVRKPKLPGEKPKRRKGARKRKPKRMRIHDSHAILEGEMSFMTFRDHLGHMMSEKDQSVQDDDNVQVLGAVGGTLDGEEALEAVPNNVQNGVAGRPPLPAGKPPLPSALNSATAKEHVSNENGILDDRPPILGPTTVLTEKESCNEQYDTALQFIEPIENGYEHIYARQPSVPSDYKLAYEEYEADVDEPKPTLDSAPHESDKQLSASANDQVDVIPPEHLTIKTEVSHLPKDSPTPWHEEEEEAQANICAIERIEYQGIEEVQIWKPPCLEHVQIWKPERGTHYENVENFEAKYNQEENVEDALELQPVCVQEDEIEKHVIEYTGYPDEILHVSENSVDLNEARIEFPEGKCEIADRFTCGNNKQFEQNAGSGSVSDDVIEHVHFDAFENFRRDEEYNASNEDEEEHLEIRRKFEISSEEEPVPSFLRIDQVKMEDKEADNLAIQKSTNVSGPAETSIETLQDKNGADKQKTVLVEVQEKTTLDIDHPLHEEKVTDRTKLIRDEDTVEDEELNKFQKRLLPKITQNREKMEQIFTFNTEFESPGQSIELCVETEEEAAKRIQKHLSASKRSPNRDLMEQILAGDDSEVDESPSALLRVSSNRPRKSTTEKEKPEDLVLRDFEQIDDTKHLVIPNIDILTDSKEHSSGSGNALSDHQSKHNYDTVEGNWDVPDEKNCKRLADTDLEERSLQNKNKPTNSDLEYIPSVHSLRIDTSQLSEQVGKIGLVSPRAAMEEIFALGVDSLEDFSSEKKTPRKMKVQQTKKQSEKSLSDVDQFSQSSASSKSLSRSDRSNRSGRQLPLVPKLKEHLKKLAVEESEGSLNNRRKGNRKLPAVPRPWADDASSRETDAKESNPSSSNLEEADNPVQKQEEKFVNFTAKMPTTFNLPEEERSKSSSDFAQAYQKDGLHPVSEWQPSTLAVVATVMMDDDAITTAPMIHPSKSKSLLMDDDHSSYKQPSDISPALVDEEQVSKERKTVLSDDRTDGHEEKAVRFATDAIDADHKEYTHEGSMGKVDQCATHNQVPSFVLDAHHDDSIPPSPVAKVFQYDFSQEPQLHNAGLLPKDDVCCEKTSKEKILELSDKISVAVAAEKELSKVNKTPVESNSIVQLKDSVSKNVKIIDKIDSVSKRRRRRDKNIVPLPSGVPTFKVGKGGIPFIPAAKGDLTKPPSPSEKARFFRKPEVKIQTGEDDKLPSETSDVSTSARIEQYSAIDVISAPENVQTRDCKSDSETGRKEEIVLERFFTSRKGLLGGLASKTGKQNKDISQGSETSHIPTSEKSNKDKKEKDNKLELPEKAVRKRGDRKRERRRRKELRLQEADQTESVTSALDSEVHFVVTLPQDNNKKPVECITEPLDKPITNEIKCDETVTAPAPKESSMPTRRALFKVAEYLEIGEHYEQCEQVDAPKPEQALLVTSDSLKEESAVYTASPVQQRRREKPAQPSCEVVIKEPQSHPNDEDNDFSVRSAVYAQAGGIEDQGLHELDDHRLEALSRRDERRRSRRRQRQASTGDNDLEKAHSTKPERDLLTVVSCDQVVDENKNLAQSQASIRQARERRRRRRSRKSSEDEKDLIQALEIYKAEREEALRGNNDQSELSPPVYDNLAETVQPSSPMRSPSRPKEPMSPHRRARSVNRNRNRNRKSPQNEPDEGQPESSAQLEISQEPIERSPSVSPRPGQRKRWRRRTLEGDQIELPPKEEVLVISPSPTSTRSITFGMDTLEIPQSAGSPITSPLMRRKRSRRRRPSEDEGTLETAVDFDTPYLDSSPPMIRDDSYRLDLLSTSPRAVSPLGGCAPESPLSPPQSPRSSPRSPRSSPRSLSVSLRSSPRSLKSSQEDQFSHLSQPSEHTSSPRDEDSQMSSAAPNSLARPRPPPGQAPRQGCISARRRRFRPAHLASPREHEQLTQTTS</sequence>
<keyword evidence="5 6" id="KW-0067">ATP-binding</keyword>
<gene>
    <name evidence="10" type="primary">LOC102806847</name>
</gene>
<feature type="compositionally biased region" description="Basic and acidic residues" evidence="7">
    <location>
        <begin position="1390"/>
        <end position="1406"/>
    </location>
</feature>
<feature type="compositionally biased region" description="Basic and acidic residues" evidence="7">
    <location>
        <begin position="1259"/>
        <end position="1272"/>
    </location>
</feature>
<feature type="compositionally biased region" description="Basic residues" evidence="7">
    <location>
        <begin position="2155"/>
        <end position="2164"/>
    </location>
</feature>